<keyword evidence="5 6" id="KW-0378">Hydrolase</keyword>
<comment type="catalytic activity">
    <reaction evidence="5">
        <text>glycyl-tRNA(Ala) + H2O = tRNA(Ala) + glycine + H(+)</text>
        <dbReference type="Rhea" id="RHEA:53744"/>
        <dbReference type="Rhea" id="RHEA-COMP:9657"/>
        <dbReference type="Rhea" id="RHEA-COMP:13640"/>
        <dbReference type="ChEBI" id="CHEBI:15377"/>
        <dbReference type="ChEBI" id="CHEBI:15378"/>
        <dbReference type="ChEBI" id="CHEBI:57305"/>
        <dbReference type="ChEBI" id="CHEBI:78442"/>
        <dbReference type="ChEBI" id="CHEBI:78522"/>
    </reaction>
</comment>
<comment type="subcellular location">
    <subcellularLocation>
        <location evidence="5">Cytoplasm</location>
    </subcellularLocation>
</comment>
<dbReference type="InterPro" id="IPR023509">
    <property type="entry name" value="DTD-like_sf"/>
</dbReference>
<dbReference type="NCBIfam" id="TIGR00256">
    <property type="entry name" value="D-aminoacyl-tRNA deacylase"/>
    <property type="match status" value="1"/>
</dbReference>
<dbReference type="CDD" id="cd00563">
    <property type="entry name" value="Dtyr_deacylase"/>
    <property type="match status" value="1"/>
</dbReference>
<evidence type="ECO:0000256" key="2">
    <source>
        <dbReference type="ARBA" id="ARBA00022490"/>
    </source>
</evidence>
<evidence type="ECO:0000313" key="7">
    <source>
        <dbReference type="Proteomes" id="UP001139006"/>
    </source>
</evidence>
<dbReference type="PANTHER" id="PTHR10472">
    <property type="entry name" value="D-TYROSYL-TRNA TYR DEACYLASE"/>
    <property type="match status" value="1"/>
</dbReference>
<comment type="domain">
    <text evidence="5">A Gly-cisPro motif from one monomer fits into the active site of the other monomer to allow specific chiral rejection of L-amino acids.</text>
</comment>
<dbReference type="FunFam" id="3.50.80.10:FF:000001">
    <property type="entry name" value="D-aminoacyl-tRNA deacylase"/>
    <property type="match status" value="1"/>
</dbReference>
<dbReference type="AlphaFoldDB" id="A0A9X2FLB3"/>
<evidence type="ECO:0000313" key="6">
    <source>
        <dbReference type="EMBL" id="MCP0887812.1"/>
    </source>
</evidence>
<comment type="caution">
    <text evidence="6">The sequence shown here is derived from an EMBL/GenBank/DDBJ whole genome shotgun (WGS) entry which is preliminary data.</text>
</comment>
<evidence type="ECO:0000256" key="5">
    <source>
        <dbReference type="HAMAP-Rule" id="MF_00518"/>
    </source>
</evidence>
<comment type="catalytic activity">
    <reaction evidence="5">
        <text>a D-aminoacyl-tRNA + H2O = a tRNA + a D-alpha-amino acid + H(+)</text>
        <dbReference type="Rhea" id="RHEA:13953"/>
        <dbReference type="Rhea" id="RHEA-COMP:10123"/>
        <dbReference type="Rhea" id="RHEA-COMP:10124"/>
        <dbReference type="ChEBI" id="CHEBI:15377"/>
        <dbReference type="ChEBI" id="CHEBI:15378"/>
        <dbReference type="ChEBI" id="CHEBI:59871"/>
        <dbReference type="ChEBI" id="CHEBI:78442"/>
        <dbReference type="ChEBI" id="CHEBI:79333"/>
        <dbReference type="EC" id="3.1.1.96"/>
    </reaction>
</comment>
<keyword evidence="4 5" id="KW-0694">RNA-binding</keyword>
<dbReference type="EC" id="3.1.1.96" evidence="5"/>
<gene>
    <name evidence="5 6" type="primary">dtd</name>
    <name evidence="6" type="ORF">LB941_10775</name>
</gene>
<dbReference type="EC" id="3.1.1.-" evidence="5"/>
<reference evidence="6 7" key="1">
    <citation type="journal article" date="2023" name="Int. J. Syst. Evol. Microbiol.">
        <title>Ligilactobacillus ubinensis sp. nov., a novel species isolated from the wild ferment of a durian fruit (Durio zibethinus).</title>
        <authorList>
            <person name="Heng Y.C."/>
            <person name="Menon N."/>
            <person name="Chen B."/>
            <person name="Loo B.Z.L."/>
            <person name="Wong G.W.J."/>
            <person name="Lim A.C.H."/>
            <person name="Silvaraju S."/>
            <person name="Kittelmann S."/>
        </authorList>
    </citation>
    <scope>NUCLEOTIDE SEQUENCE [LARGE SCALE GENOMIC DNA]</scope>
    <source>
        <strain evidence="6 7">WILCCON 0076</strain>
    </source>
</reference>
<keyword evidence="3 5" id="KW-0820">tRNA-binding</keyword>
<dbReference type="GO" id="GO:0000049">
    <property type="term" value="F:tRNA binding"/>
    <property type="evidence" value="ECO:0007669"/>
    <property type="project" value="UniProtKB-UniRule"/>
</dbReference>
<dbReference type="HAMAP" id="MF_00518">
    <property type="entry name" value="Deacylase_Dtd"/>
    <property type="match status" value="1"/>
</dbReference>
<evidence type="ECO:0000256" key="3">
    <source>
        <dbReference type="ARBA" id="ARBA00022555"/>
    </source>
</evidence>
<comment type="similarity">
    <text evidence="1 5">Belongs to the DTD family.</text>
</comment>
<dbReference type="InterPro" id="IPR003732">
    <property type="entry name" value="Daa-tRNA_deacyls_DTD"/>
</dbReference>
<dbReference type="SUPFAM" id="SSF69500">
    <property type="entry name" value="DTD-like"/>
    <property type="match status" value="1"/>
</dbReference>
<comment type="subunit">
    <text evidence="5">Homodimer.</text>
</comment>
<accession>A0A9X2FLB3</accession>
<dbReference type="GO" id="GO:0043908">
    <property type="term" value="F:Ser(Gly)-tRNA(Ala) hydrolase activity"/>
    <property type="evidence" value="ECO:0007669"/>
    <property type="project" value="UniProtKB-UniRule"/>
</dbReference>
<keyword evidence="2 5" id="KW-0963">Cytoplasm</keyword>
<evidence type="ECO:0000256" key="1">
    <source>
        <dbReference type="ARBA" id="ARBA00009673"/>
    </source>
</evidence>
<feature type="short sequence motif" description="Gly-cisPro motif, important for rejection of L-amino acids" evidence="5">
    <location>
        <begin position="137"/>
        <end position="138"/>
    </location>
</feature>
<evidence type="ECO:0000256" key="4">
    <source>
        <dbReference type="ARBA" id="ARBA00022884"/>
    </source>
</evidence>
<dbReference type="GO" id="GO:0051500">
    <property type="term" value="F:D-tyrosyl-tRNA(Tyr) deacylase activity"/>
    <property type="evidence" value="ECO:0007669"/>
    <property type="project" value="TreeGrafter"/>
</dbReference>
<dbReference type="PANTHER" id="PTHR10472:SF5">
    <property type="entry name" value="D-AMINOACYL-TRNA DEACYLASE 1"/>
    <property type="match status" value="1"/>
</dbReference>
<dbReference type="GO" id="GO:0106026">
    <property type="term" value="F:Gly-tRNA(Ala) deacylase activity"/>
    <property type="evidence" value="ECO:0007669"/>
    <property type="project" value="UniProtKB-UniRule"/>
</dbReference>
<comment type="function">
    <text evidence="5">An aminoacyl-tRNA editing enzyme that deacylates mischarged D-aminoacyl-tRNAs. Also deacylates mischarged glycyl-tRNA(Ala), protecting cells against glycine mischarging by AlaRS. Acts via tRNA-based rather than protein-based catalysis; rejects L-amino acids rather than detecting D-amino acids in the active site. By recycling D-aminoacyl-tRNA to D-amino acids and free tRNA molecules, this enzyme counteracts the toxicity associated with the formation of D-aminoacyl-tRNA entities in vivo and helps enforce protein L-homochirality.</text>
</comment>
<name>A0A9X2FLB3_9LACO</name>
<keyword evidence="7" id="KW-1185">Reference proteome</keyword>
<proteinExistence type="inferred from homology"/>
<organism evidence="6 7">
    <name type="scientific">Ligilactobacillus ubinensis</name>
    <dbReference type="NCBI Taxonomy" id="2876789"/>
    <lineage>
        <taxon>Bacteria</taxon>
        <taxon>Bacillati</taxon>
        <taxon>Bacillota</taxon>
        <taxon>Bacilli</taxon>
        <taxon>Lactobacillales</taxon>
        <taxon>Lactobacillaceae</taxon>
        <taxon>Ligilactobacillus</taxon>
    </lineage>
</organism>
<dbReference type="RefSeq" id="WP_253361973.1">
    <property type="nucleotide sequence ID" value="NZ_JAIULA010000026.1"/>
</dbReference>
<dbReference type="Gene3D" id="3.50.80.10">
    <property type="entry name" value="D-tyrosyl-tRNA(Tyr) deacylase"/>
    <property type="match status" value="1"/>
</dbReference>
<dbReference type="GO" id="GO:0005737">
    <property type="term" value="C:cytoplasm"/>
    <property type="evidence" value="ECO:0007669"/>
    <property type="project" value="UniProtKB-SubCell"/>
</dbReference>
<dbReference type="Proteomes" id="UP001139006">
    <property type="component" value="Unassembled WGS sequence"/>
</dbReference>
<dbReference type="EMBL" id="JAIULA010000026">
    <property type="protein sequence ID" value="MCP0887812.1"/>
    <property type="molecule type" value="Genomic_DNA"/>
</dbReference>
<sequence length="151" mass="16891">MRVVLQRVNDASVSVKGQIIGKINHGIVLLVGFTKGDTSAQIDYLVHKIVNARIFEDSEGKMNLNLKQIHGQILSISQFTLYAETRKGNRPSFTQAQKPEMALINYDEFNKKLREQGVIVETGKFGADMKVQLVNDGPVTIIYEESAVEKK</sequence>
<dbReference type="Pfam" id="PF02580">
    <property type="entry name" value="Tyr_Deacylase"/>
    <property type="match status" value="1"/>
</dbReference>
<protein>
    <recommendedName>
        <fullName evidence="5">D-aminoacyl-tRNA deacylase</fullName>
        <shortName evidence="5">DTD</shortName>
        <ecNumber evidence="5">3.1.1.96</ecNumber>
    </recommendedName>
    <alternativeName>
        <fullName evidence="5">Gly-tRNA(Ala) deacylase</fullName>
        <ecNumber evidence="5">3.1.1.-</ecNumber>
    </alternativeName>
</protein>
<dbReference type="GO" id="GO:0019478">
    <property type="term" value="P:D-amino acid catabolic process"/>
    <property type="evidence" value="ECO:0007669"/>
    <property type="project" value="UniProtKB-UniRule"/>
</dbReference>